<protein>
    <submittedName>
        <fullName evidence="2">tRNA threonylcarbamoyladenosine dehydratase</fullName>
    </submittedName>
</protein>
<evidence type="ECO:0000313" key="2">
    <source>
        <dbReference type="EMBL" id="MBK1827075.1"/>
    </source>
</evidence>
<evidence type="ECO:0000259" key="1">
    <source>
        <dbReference type="Pfam" id="PF00899"/>
    </source>
</evidence>
<organism evidence="2 3">
    <name type="scientific">Haloferula rosea</name>
    <dbReference type="NCBI Taxonomy" id="490093"/>
    <lineage>
        <taxon>Bacteria</taxon>
        <taxon>Pseudomonadati</taxon>
        <taxon>Verrucomicrobiota</taxon>
        <taxon>Verrucomicrobiia</taxon>
        <taxon>Verrucomicrobiales</taxon>
        <taxon>Verrucomicrobiaceae</taxon>
        <taxon>Haloferula</taxon>
    </lineage>
</organism>
<dbReference type="InterPro" id="IPR035985">
    <property type="entry name" value="Ubiquitin-activating_enz"/>
</dbReference>
<dbReference type="Pfam" id="PF00899">
    <property type="entry name" value="ThiF"/>
    <property type="match status" value="1"/>
</dbReference>
<dbReference type="Proteomes" id="UP000658278">
    <property type="component" value="Unassembled WGS sequence"/>
</dbReference>
<dbReference type="InterPro" id="IPR045886">
    <property type="entry name" value="ThiF/MoeB/HesA"/>
</dbReference>
<dbReference type="EMBL" id="JAENII010000005">
    <property type="protein sequence ID" value="MBK1827075.1"/>
    <property type="molecule type" value="Genomic_DNA"/>
</dbReference>
<dbReference type="PANTHER" id="PTHR43267">
    <property type="entry name" value="TRNA THREONYLCARBAMOYLADENOSINE DEHYDRATASE"/>
    <property type="match status" value="1"/>
</dbReference>
<dbReference type="GO" id="GO:0061503">
    <property type="term" value="F:tRNA threonylcarbamoyladenosine dehydratase"/>
    <property type="evidence" value="ECO:0007669"/>
    <property type="project" value="TreeGrafter"/>
</dbReference>
<dbReference type="AlphaFoldDB" id="A0A934VFY8"/>
<dbReference type="GO" id="GO:0008641">
    <property type="term" value="F:ubiquitin-like modifier activating enzyme activity"/>
    <property type="evidence" value="ECO:0007669"/>
    <property type="project" value="InterPro"/>
</dbReference>
<dbReference type="InterPro" id="IPR000594">
    <property type="entry name" value="ThiF_NAD_FAD-bd"/>
</dbReference>
<dbReference type="PANTHER" id="PTHR43267:SF1">
    <property type="entry name" value="TRNA THREONYLCARBAMOYLADENOSINE DEHYDRATASE"/>
    <property type="match status" value="1"/>
</dbReference>
<sequence>MSVTDRLSGIARLYGNAAFEKFQQSSVVVVGIGGVGSWAAESLARSGIGKLTLVDPDDLCVTNTNRQIHAIDGTYGKPKAGVLAERLRLIQPGIQVTEVQSFYSERNADELLTPRPDAVIDAIDSLRAKCHLLAACHERGIPVVASGAAGGRRDVIRIRVADLAHTSKDSLLAAVRKQLRTNYGFPKAPERGQVPDFGIEAVYSEETPVYPTCDGDVSQDRPGDLPGGLRCDAGYGSATHVTATFGLAAAGRVLEWLAAK</sequence>
<evidence type="ECO:0000313" key="3">
    <source>
        <dbReference type="Proteomes" id="UP000658278"/>
    </source>
</evidence>
<dbReference type="GO" id="GO:0061504">
    <property type="term" value="P:cyclic threonylcarbamoyladenosine biosynthetic process"/>
    <property type="evidence" value="ECO:0007669"/>
    <property type="project" value="TreeGrafter"/>
</dbReference>
<gene>
    <name evidence="2" type="ORF">JIN81_08590</name>
</gene>
<reference evidence="2" key="1">
    <citation type="submission" date="2021-01" db="EMBL/GenBank/DDBJ databases">
        <title>Modified the classification status of verrucomicrobia.</title>
        <authorList>
            <person name="Feng X."/>
        </authorList>
    </citation>
    <scope>NUCLEOTIDE SEQUENCE</scope>
    <source>
        <strain evidence="2">KCTC 22201</strain>
    </source>
</reference>
<dbReference type="CDD" id="cd00755">
    <property type="entry name" value="YgdL_like"/>
    <property type="match status" value="1"/>
</dbReference>
<dbReference type="Gene3D" id="3.40.50.720">
    <property type="entry name" value="NAD(P)-binding Rossmann-like Domain"/>
    <property type="match status" value="1"/>
</dbReference>
<accession>A0A934VFY8</accession>
<dbReference type="SUPFAM" id="SSF69572">
    <property type="entry name" value="Activating enzymes of the ubiquitin-like proteins"/>
    <property type="match status" value="1"/>
</dbReference>
<dbReference type="RefSeq" id="WP_200278523.1">
    <property type="nucleotide sequence ID" value="NZ_JAENII010000005.1"/>
</dbReference>
<comment type="caution">
    <text evidence="2">The sequence shown here is derived from an EMBL/GenBank/DDBJ whole genome shotgun (WGS) entry which is preliminary data.</text>
</comment>
<proteinExistence type="predicted"/>
<feature type="domain" description="THIF-type NAD/FAD binding fold" evidence="1">
    <location>
        <begin position="12"/>
        <end position="257"/>
    </location>
</feature>
<name>A0A934VFY8_9BACT</name>
<keyword evidence="3" id="KW-1185">Reference proteome</keyword>